<dbReference type="PROSITE" id="PS51257">
    <property type="entry name" value="PROKAR_LIPOPROTEIN"/>
    <property type="match status" value="1"/>
</dbReference>
<comment type="caution">
    <text evidence="2">The sequence shown here is derived from an EMBL/GenBank/DDBJ whole genome shotgun (WGS) entry which is preliminary data.</text>
</comment>
<accession>A0ABY0FLC6</accession>
<evidence type="ECO:0000313" key="2">
    <source>
        <dbReference type="EMBL" id="RYC74566.1"/>
    </source>
</evidence>
<reference evidence="2 3" key="2">
    <citation type="journal article" date="2020" name="Cell Rep.">
        <title>Acquisition and Adaptation of Ultra-small Parasitic Reduced Genome Bacteria to Mammalian Hosts.</title>
        <authorList>
            <person name="McLean J.S."/>
            <person name="Bor B."/>
            <person name="Kerns K.A."/>
            <person name="Liu Q."/>
            <person name="To T.T."/>
            <person name="Solden L."/>
            <person name="Hendrickson E.L."/>
            <person name="Wrighton K."/>
            <person name="Shi W."/>
            <person name="He X."/>
        </authorList>
    </citation>
    <scope>NUCLEOTIDE SEQUENCE [LARGE SCALE GENOMIC DNA]</scope>
    <source>
        <strain evidence="2 3">TM7_G3_2_Rum_HOT_351B</strain>
    </source>
</reference>
<evidence type="ECO:0000256" key="1">
    <source>
        <dbReference type="SAM" id="SignalP"/>
    </source>
</evidence>
<organism evidence="2 3">
    <name type="scientific">Candidatus Nanosyncoccus alces</name>
    <dbReference type="NCBI Taxonomy" id="2171997"/>
    <lineage>
        <taxon>Bacteria</taxon>
        <taxon>Candidatus Saccharimonadota</taxon>
        <taxon>Candidatus Nanosyncoccalia</taxon>
        <taxon>Candidatus Nanosyncoccales</taxon>
        <taxon>Candidatus Nanosyncoccaceae</taxon>
        <taxon>Candidatus Nanosyncoccus</taxon>
    </lineage>
</organism>
<protein>
    <submittedName>
        <fullName evidence="2">Uncharacterized protein</fullName>
    </submittedName>
</protein>
<name>A0ABY0FLC6_9BACT</name>
<feature type="chain" id="PRO_5045856490" evidence="1">
    <location>
        <begin position="23"/>
        <end position="583"/>
    </location>
</feature>
<keyword evidence="3" id="KW-1185">Reference proteome</keyword>
<reference evidence="2 3" key="1">
    <citation type="journal article" date="2018" name="bioRxiv">
        <title>Evidence of independent acquisition and adaption of ultra-small bacteria to human hosts across the highly diverse yet reduced genomes of the phylum Saccharibacteria.</title>
        <authorList>
            <person name="McLean J.S."/>
            <person name="Bor B."/>
            <person name="To T.T."/>
            <person name="Liu Q."/>
            <person name="Kearns K.A."/>
            <person name="Solden L.M."/>
            <person name="Wrighton K.C."/>
            <person name="He X."/>
            <person name="Shi W."/>
        </authorList>
    </citation>
    <scope>NUCLEOTIDE SEQUENCE [LARGE SCALE GENOMIC DNA]</scope>
    <source>
        <strain evidence="2 3">TM7_G3_2_Rum_HOT_351B</strain>
    </source>
</reference>
<keyword evidence="1" id="KW-0732">Signal</keyword>
<dbReference type="Proteomes" id="UP001191019">
    <property type="component" value="Unassembled WGS sequence"/>
</dbReference>
<feature type="signal peptide" evidence="1">
    <location>
        <begin position="1"/>
        <end position="22"/>
    </location>
</feature>
<dbReference type="RefSeq" id="WP_129735454.1">
    <property type="nucleotide sequence ID" value="NZ_PRLM01000006.1"/>
</dbReference>
<evidence type="ECO:0000313" key="3">
    <source>
        <dbReference type="Proteomes" id="UP001191019"/>
    </source>
</evidence>
<sequence length="583" mass="63206">MLEINKRTIVCSAILSTSLALACLSCNHASAYTYVGYMGTEEGTLKYFNAHGDGMGGLDFAVGCNELNSFIANNTSSYWTNIYLTEDCSANITIPTGKKINLLTDYYTYSYTGLNGGTVTDYYGSLDSANTSFPAVDHYKYNSLKYTDVSHTLTNAGSGSTITIENDATLILTGEVSGTTNAAINNSGTMMSMATVNGNIIVNSSGSLYLNGGDYTNANFSNITGSLKIVDAKIASSGIANEYTVNGCKIEQSNDGKYVITQPGYPYQYFKNAYIPVAVDIDMPQTITGVSYPEIVEASMVNGVSWDTSVLKVSGTPTTGITLTGVKGGVIGFHVQNQYYTALTGYNESDPIERYQEIMVYRLPEGTSTEKRIQFNKILNNLFPASENGFIPEGSLRAFIESSGGTLDLEFTEETIDESDVPEEDLDLIQDSAKENNSTIEEYYEISAAIVEADTSNELYDITDLGDDVTQTFKLPAPEIEGVDKYDAVYQVYRVHDGEVELLPSTIENGEIVFDTNKFSTYAIGYTNKVGVPNTGAGSIKEVVKSIIGSIAASGILSAAMIVTMRKNSLAKHRHKRIDFDKR</sequence>
<proteinExistence type="predicted"/>
<dbReference type="EMBL" id="PRLM01000006">
    <property type="protein sequence ID" value="RYC74566.1"/>
    <property type="molecule type" value="Genomic_DNA"/>
</dbReference>
<gene>
    <name evidence="2" type="ORF">G3RUM_00723</name>
</gene>